<dbReference type="Proteomes" id="UP000249499">
    <property type="component" value="Chromosome"/>
</dbReference>
<dbReference type="AlphaFoldDB" id="A0AAF1KVZ2"/>
<reference evidence="2 3" key="1">
    <citation type="journal article" date="2018" name="Sci. Rep.">
        <title>Rhizobium tumorigenes sp. nov., a novel plant tumorigenic bacterium isolated from cane gall tumors on thornless blackberry.</title>
        <authorList>
            <person name="Kuzmanovi N."/>
            <person name="Smalla K."/>
            <person name="Gronow S."/>
            <person name="PuBawska J."/>
        </authorList>
    </citation>
    <scope>NUCLEOTIDE SEQUENCE [LARGE SCALE GENOMIC DNA]</scope>
    <source>
        <strain evidence="2 3">1078</strain>
    </source>
</reference>
<evidence type="ECO:0000259" key="1">
    <source>
        <dbReference type="Pfam" id="PF01755"/>
    </source>
</evidence>
<name>A0AAF1KVZ2_9HYPH</name>
<protein>
    <submittedName>
        <fullName evidence="2">Glycosyltransferase family 25 protein</fullName>
    </submittedName>
</protein>
<dbReference type="EMBL" id="CP117255">
    <property type="protein sequence ID" value="WFR95409.1"/>
    <property type="molecule type" value="Genomic_DNA"/>
</dbReference>
<accession>A0AAF1KVZ2</accession>
<evidence type="ECO:0000313" key="2">
    <source>
        <dbReference type="EMBL" id="WFR95409.1"/>
    </source>
</evidence>
<reference evidence="3" key="2">
    <citation type="journal article" date="2023" name="MicrobiologyOpen">
        <title>Genomics of the tumorigenes clade of the family Rhizobiaceae and description of Rhizobium rhododendri sp. nov.</title>
        <authorList>
            <person name="Kuzmanovic N."/>
            <person name="diCenzo G.C."/>
            <person name="Bunk B."/>
            <person name="Sproeer C."/>
            <person name="Fruehling A."/>
            <person name="Neumann-Schaal M."/>
            <person name="Overmann J."/>
            <person name="Smalla K."/>
        </authorList>
    </citation>
    <scope>NUCLEOTIDE SEQUENCE [LARGE SCALE GENOMIC DNA]</scope>
    <source>
        <strain evidence="3">1078</strain>
    </source>
</reference>
<feature type="domain" description="Glycosyl transferase family 25" evidence="1">
    <location>
        <begin position="25"/>
        <end position="200"/>
    </location>
</feature>
<dbReference type="InterPro" id="IPR002654">
    <property type="entry name" value="Glyco_trans_25"/>
</dbReference>
<dbReference type="CDD" id="cd06532">
    <property type="entry name" value="Glyco_transf_25"/>
    <property type="match status" value="1"/>
</dbReference>
<organism evidence="2 3">
    <name type="scientific">Rhizobium tumorigenes</name>
    <dbReference type="NCBI Taxonomy" id="2041385"/>
    <lineage>
        <taxon>Bacteria</taxon>
        <taxon>Pseudomonadati</taxon>
        <taxon>Pseudomonadota</taxon>
        <taxon>Alphaproteobacteria</taxon>
        <taxon>Hyphomicrobiales</taxon>
        <taxon>Rhizobiaceae</taxon>
        <taxon>Rhizobium/Agrobacterium group</taxon>
        <taxon>Rhizobium</taxon>
    </lineage>
</organism>
<dbReference type="RefSeq" id="WP_111216072.1">
    <property type="nucleotide sequence ID" value="NZ_CP117255.1"/>
</dbReference>
<proteinExistence type="predicted"/>
<dbReference type="Pfam" id="PF01755">
    <property type="entry name" value="Glyco_transf_25"/>
    <property type="match status" value="1"/>
</dbReference>
<keyword evidence="3" id="KW-1185">Reference proteome</keyword>
<evidence type="ECO:0000313" key="3">
    <source>
        <dbReference type="Proteomes" id="UP000249499"/>
    </source>
</evidence>
<sequence>MLERVERKDAGYGIDKAVPASPIVIYVINLDRSIERWNRLRNQAVQHGLNLVRVAAVDGQSVLEDERVGFHPRSFSYHNGRTILAGEYGCYRSHLLALETFVASGDAMAVIIEDDVDLNAALIPRAMAAVAAVSATEGSVIKLANHRKVGFRPVAMTALGDVVGRCLHGPQGSAACYIVTREAALKLVKRLNTVLLPYDVALERGWSTGVQTFSTEDNLVTFSPHRRDTTIGKRSHYKAAKRHFMLRMTTHWFRAHDQLRRWFYATWGCQRISR</sequence>
<dbReference type="KEGG" id="rtu:PR017_16805"/>
<gene>
    <name evidence="2" type="ORF">PR017_16805</name>
</gene>